<dbReference type="AlphaFoldDB" id="A0A5D5AR41"/>
<dbReference type="SUPFAM" id="SSF53649">
    <property type="entry name" value="Alkaline phosphatase-like"/>
    <property type="match status" value="1"/>
</dbReference>
<comment type="caution">
    <text evidence="3">The sequence shown here is derived from an EMBL/GenBank/DDBJ whole genome shotgun (WGS) entry which is preliminary data.</text>
</comment>
<dbReference type="InterPro" id="IPR017850">
    <property type="entry name" value="Alkaline_phosphatase_core_sf"/>
</dbReference>
<keyword evidence="4" id="KW-1185">Reference proteome</keyword>
<name>A0A5D5AR41_9EURY</name>
<gene>
    <name evidence="3" type="ORF">FYC77_02560</name>
</gene>
<dbReference type="CDD" id="cd16148">
    <property type="entry name" value="sulfatase_like"/>
    <property type="match status" value="1"/>
</dbReference>
<dbReference type="RefSeq" id="WP_149079943.1">
    <property type="nucleotide sequence ID" value="NZ_VTAW01000002.1"/>
</dbReference>
<evidence type="ECO:0000256" key="1">
    <source>
        <dbReference type="SAM" id="MobiDB-lite"/>
    </source>
</evidence>
<dbReference type="InterPro" id="IPR052701">
    <property type="entry name" value="GAG_Ulvan_Degrading_Sulfatases"/>
</dbReference>
<dbReference type="InterPro" id="IPR000917">
    <property type="entry name" value="Sulfatase_N"/>
</dbReference>
<sequence length="457" mass="51770">MSNSPDVLFLVLDSLRKDRVSTYDHDRETTPTLSTLATYATTYENAFTPAPWTLPSHASMFTGSFPSEHGVTNGFSDRMSRLEPSRSTLAEELAAAGYRTAGFSNNPWVGQLSGLDRGFEEFVEWDLEISSSADDGIHTRRDERHSRFHSVLGKAARQPAFLLKRRFFTDSLVDRTKRWLARRADDDEPTFTFLNLMEAHSPYFPPKQAFADLGLEVPNPIEPRVLNTKLLAYVMGKADLDPETRERIMEYYDASARYQDSKVEELFGLLQTEGLFDETLVIVCADHGKTLGDYPRDEHPPHYLRDINLNVPLWIKRPGQREGERIGEPFELVSLFDVVRDGDPPAGTHTCETAIAEDFVPHAGRTTPDEITRWRVAADREYKYARNDAGEEHLYDRSADARQSSPDPDRLESYGESLSKRVRRFGSERSDAADDGSATDREIDADVEAQLKDLGYM</sequence>
<dbReference type="EMBL" id="VTAW01000002">
    <property type="protein sequence ID" value="TYT63477.1"/>
    <property type="molecule type" value="Genomic_DNA"/>
</dbReference>
<reference evidence="3 4" key="1">
    <citation type="submission" date="2019-08" db="EMBL/GenBank/DDBJ databases">
        <title>Archaea genome.</title>
        <authorList>
            <person name="Kajale S."/>
            <person name="Shouche Y."/>
            <person name="Deshpande N."/>
            <person name="Sharma A."/>
        </authorList>
    </citation>
    <scope>NUCLEOTIDE SEQUENCE [LARGE SCALE GENOMIC DNA]</scope>
    <source>
        <strain evidence="3 4">ESP3B_9</strain>
    </source>
</reference>
<dbReference type="PANTHER" id="PTHR43751:SF3">
    <property type="entry name" value="SULFATASE N-TERMINAL DOMAIN-CONTAINING PROTEIN"/>
    <property type="match status" value="1"/>
</dbReference>
<dbReference type="Pfam" id="PF00884">
    <property type="entry name" value="Sulfatase"/>
    <property type="match status" value="1"/>
</dbReference>
<dbReference type="Proteomes" id="UP000324104">
    <property type="component" value="Unassembled WGS sequence"/>
</dbReference>
<accession>A0A5D5AR41</accession>
<proteinExistence type="predicted"/>
<feature type="compositionally biased region" description="Basic and acidic residues" evidence="1">
    <location>
        <begin position="425"/>
        <end position="444"/>
    </location>
</feature>
<evidence type="ECO:0000313" key="3">
    <source>
        <dbReference type="EMBL" id="TYT63477.1"/>
    </source>
</evidence>
<organism evidence="3 4">
    <name type="scientific">Natrialba swarupiae</name>
    <dbReference type="NCBI Taxonomy" id="2448032"/>
    <lineage>
        <taxon>Archaea</taxon>
        <taxon>Methanobacteriati</taxon>
        <taxon>Methanobacteriota</taxon>
        <taxon>Stenosarchaea group</taxon>
        <taxon>Halobacteria</taxon>
        <taxon>Halobacteriales</taxon>
        <taxon>Natrialbaceae</taxon>
        <taxon>Natrialba</taxon>
    </lineage>
</organism>
<protein>
    <submittedName>
        <fullName evidence="3">Sulfatase</fullName>
    </submittedName>
</protein>
<dbReference type="PANTHER" id="PTHR43751">
    <property type="entry name" value="SULFATASE"/>
    <property type="match status" value="1"/>
</dbReference>
<evidence type="ECO:0000313" key="4">
    <source>
        <dbReference type="Proteomes" id="UP000324104"/>
    </source>
</evidence>
<dbReference type="Gene3D" id="3.40.720.10">
    <property type="entry name" value="Alkaline Phosphatase, subunit A"/>
    <property type="match status" value="1"/>
</dbReference>
<feature type="region of interest" description="Disordered" evidence="1">
    <location>
        <begin position="394"/>
        <end position="444"/>
    </location>
</feature>
<feature type="domain" description="Sulfatase N-terminal" evidence="2">
    <location>
        <begin position="5"/>
        <end position="323"/>
    </location>
</feature>
<evidence type="ECO:0000259" key="2">
    <source>
        <dbReference type="Pfam" id="PF00884"/>
    </source>
</evidence>